<evidence type="ECO:0000256" key="2">
    <source>
        <dbReference type="ARBA" id="ARBA00022448"/>
    </source>
</evidence>
<reference evidence="5 6" key="1">
    <citation type="submission" date="2020-07" db="EMBL/GenBank/DDBJ databases">
        <title>Sequencing the genomes of 1000 actinobacteria strains.</title>
        <authorList>
            <person name="Klenk H.-P."/>
        </authorList>
    </citation>
    <scope>NUCLEOTIDE SEQUENCE [LARGE SCALE GENOMIC DNA]</scope>
    <source>
        <strain evidence="5 6">DSM 100723</strain>
    </source>
</reference>
<dbReference type="Pfam" id="PF00496">
    <property type="entry name" value="SBP_bac_5"/>
    <property type="match status" value="1"/>
</dbReference>
<evidence type="ECO:0000256" key="1">
    <source>
        <dbReference type="ARBA" id="ARBA00005695"/>
    </source>
</evidence>
<dbReference type="CDD" id="cd00995">
    <property type="entry name" value="PBP2_NikA_DppA_OppA_like"/>
    <property type="match status" value="1"/>
</dbReference>
<gene>
    <name evidence="5" type="ORF">FHX74_000578</name>
</gene>
<dbReference type="RefSeq" id="WP_182558552.1">
    <property type="nucleotide sequence ID" value="NZ_JACGWT010000001.1"/>
</dbReference>
<accession>A0A7W3IPS7</accession>
<dbReference type="GO" id="GO:0043190">
    <property type="term" value="C:ATP-binding cassette (ABC) transporter complex"/>
    <property type="evidence" value="ECO:0007669"/>
    <property type="project" value="InterPro"/>
</dbReference>
<dbReference type="GO" id="GO:0015833">
    <property type="term" value="P:peptide transport"/>
    <property type="evidence" value="ECO:0007669"/>
    <property type="project" value="TreeGrafter"/>
</dbReference>
<proteinExistence type="inferred from homology"/>
<dbReference type="PANTHER" id="PTHR30290">
    <property type="entry name" value="PERIPLASMIC BINDING COMPONENT OF ABC TRANSPORTER"/>
    <property type="match status" value="1"/>
</dbReference>
<dbReference type="InterPro" id="IPR000914">
    <property type="entry name" value="SBP_5_dom"/>
</dbReference>
<keyword evidence="2" id="KW-0813">Transport</keyword>
<evidence type="ECO:0000259" key="4">
    <source>
        <dbReference type="Pfam" id="PF00496"/>
    </source>
</evidence>
<organism evidence="5 6">
    <name type="scientific">Microlunatus kandeliicorticis</name>
    <dbReference type="NCBI Taxonomy" id="1759536"/>
    <lineage>
        <taxon>Bacteria</taxon>
        <taxon>Bacillati</taxon>
        <taxon>Actinomycetota</taxon>
        <taxon>Actinomycetes</taxon>
        <taxon>Propionibacteriales</taxon>
        <taxon>Propionibacteriaceae</taxon>
        <taxon>Microlunatus</taxon>
    </lineage>
</organism>
<evidence type="ECO:0000313" key="5">
    <source>
        <dbReference type="EMBL" id="MBA8792984.1"/>
    </source>
</evidence>
<sequence>MSHTHHPTRAGAVARRLVAVGVTVALTGLAACSSGTRTASSGGDASAPTDGVLTVGLLGDIGQPPDPDIYYANNGTAIMINAYEGLVQYANDTDQVKIAPRLATSWEVNPAKTVYTFHLRQGVKFHDGTDFTSAAVEVAFKRRIAVKGGAAYMVEGVKSVATPDAQTAVITLKQPNSAFLSYLASPFGPKMESPTGLEKNAGSDDAQTYLATHDLGTGPYQLTAAVTGQKYELTQFPGYWGPKSPFTKIELPVYTDESALELAFDKGNVDTIVAALPSSSLDKYADAAGVKNYFLPTLQGALVTVNPSHAFFSTAAARVAFLSSLDQQKLVDQVLGKRSEVATTMYAKGMIPDGQDKQQISYDPKALSSYVDGLSASAKAAKLTIGYANGNANAQQMANLVVANLQTLKLNASAQGYDTSTVFGWINDPSKGPDAFIDGNNGPDGGDPYMWGHVFWDASGGINYFGCQSKEVNSLLDQSVRTGDTAGYVRAGELYGKTGCFLNLSYNKDWVVAKSWLTNVPQAQNLGANELNFSLLGLARS</sequence>
<evidence type="ECO:0000313" key="6">
    <source>
        <dbReference type="Proteomes" id="UP000523079"/>
    </source>
</evidence>
<dbReference type="PANTHER" id="PTHR30290:SF9">
    <property type="entry name" value="OLIGOPEPTIDE-BINDING PROTEIN APPA"/>
    <property type="match status" value="1"/>
</dbReference>
<dbReference type="InterPro" id="IPR039424">
    <property type="entry name" value="SBP_5"/>
</dbReference>
<dbReference type="Gene3D" id="3.40.190.10">
    <property type="entry name" value="Periplasmic binding protein-like II"/>
    <property type="match status" value="1"/>
</dbReference>
<protein>
    <submittedName>
        <fullName evidence="5">Peptide/nickel transport system substrate-binding protein</fullName>
    </submittedName>
</protein>
<name>A0A7W3IPS7_9ACTN</name>
<dbReference type="PIRSF" id="PIRSF002741">
    <property type="entry name" value="MppA"/>
    <property type="match status" value="1"/>
</dbReference>
<feature type="domain" description="Solute-binding protein family 5" evidence="4">
    <location>
        <begin position="97"/>
        <end position="454"/>
    </location>
</feature>
<dbReference type="AlphaFoldDB" id="A0A7W3IPS7"/>
<dbReference type="Gene3D" id="3.10.105.10">
    <property type="entry name" value="Dipeptide-binding Protein, Domain 3"/>
    <property type="match status" value="1"/>
</dbReference>
<evidence type="ECO:0000256" key="3">
    <source>
        <dbReference type="ARBA" id="ARBA00022729"/>
    </source>
</evidence>
<dbReference type="GO" id="GO:0042597">
    <property type="term" value="C:periplasmic space"/>
    <property type="evidence" value="ECO:0007669"/>
    <property type="project" value="UniProtKB-ARBA"/>
</dbReference>
<comment type="caution">
    <text evidence="5">The sequence shown here is derived from an EMBL/GenBank/DDBJ whole genome shotgun (WGS) entry which is preliminary data.</text>
</comment>
<keyword evidence="3" id="KW-0732">Signal</keyword>
<dbReference type="GO" id="GO:1904680">
    <property type="term" value="F:peptide transmembrane transporter activity"/>
    <property type="evidence" value="ECO:0007669"/>
    <property type="project" value="TreeGrafter"/>
</dbReference>
<comment type="similarity">
    <text evidence="1">Belongs to the bacterial solute-binding protein 5 family.</text>
</comment>
<dbReference type="SUPFAM" id="SSF53850">
    <property type="entry name" value="Periplasmic binding protein-like II"/>
    <property type="match status" value="1"/>
</dbReference>
<dbReference type="InterPro" id="IPR030678">
    <property type="entry name" value="Peptide/Ni-bd"/>
</dbReference>
<dbReference type="Proteomes" id="UP000523079">
    <property type="component" value="Unassembled WGS sequence"/>
</dbReference>
<dbReference type="EMBL" id="JACGWT010000001">
    <property type="protein sequence ID" value="MBA8792984.1"/>
    <property type="molecule type" value="Genomic_DNA"/>
</dbReference>
<keyword evidence="6" id="KW-1185">Reference proteome</keyword>